<evidence type="ECO:0000313" key="1">
    <source>
        <dbReference type="EMBL" id="KAL0922334.1"/>
    </source>
</evidence>
<comment type="caution">
    <text evidence="1">The sequence shown here is derived from an EMBL/GenBank/DDBJ whole genome shotgun (WGS) entry which is preliminary data.</text>
</comment>
<dbReference type="AlphaFoldDB" id="A0ABD0VBA9"/>
<keyword evidence="2" id="KW-1185">Reference proteome</keyword>
<dbReference type="EMBL" id="JANQDX010000006">
    <property type="protein sequence ID" value="KAL0922334.1"/>
    <property type="molecule type" value="Genomic_DNA"/>
</dbReference>
<organism evidence="1 2">
    <name type="scientific">Dendrobium thyrsiflorum</name>
    <name type="common">Pinecone-like raceme dendrobium</name>
    <name type="synonym">Orchid</name>
    <dbReference type="NCBI Taxonomy" id="117978"/>
    <lineage>
        <taxon>Eukaryota</taxon>
        <taxon>Viridiplantae</taxon>
        <taxon>Streptophyta</taxon>
        <taxon>Embryophyta</taxon>
        <taxon>Tracheophyta</taxon>
        <taxon>Spermatophyta</taxon>
        <taxon>Magnoliopsida</taxon>
        <taxon>Liliopsida</taxon>
        <taxon>Asparagales</taxon>
        <taxon>Orchidaceae</taxon>
        <taxon>Epidendroideae</taxon>
        <taxon>Malaxideae</taxon>
        <taxon>Dendrobiinae</taxon>
        <taxon>Dendrobium</taxon>
    </lineage>
</organism>
<reference evidence="1 2" key="1">
    <citation type="journal article" date="2024" name="Plant Biotechnol. J.">
        <title>Dendrobium thyrsiflorum genome and its molecular insights into genes involved in important horticultural traits.</title>
        <authorList>
            <person name="Chen B."/>
            <person name="Wang J.Y."/>
            <person name="Zheng P.J."/>
            <person name="Li K.L."/>
            <person name="Liang Y.M."/>
            <person name="Chen X.F."/>
            <person name="Zhang C."/>
            <person name="Zhao X."/>
            <person name="He X."/>
            <person name="Zhang G.Q."/>
            <person name="Liu Z.J."/>
            <person name="Xu Q."/>
        </authorList>
    </citation>
    <scope>NUCLEOTIDE SEQUENCE [LARGE SCALE GENOMIC DNA]</scope>
    <source>
        <strain evidence="1">GZMU011</strain>
    </source>
</reference>
<accession>A0ABD0VBA9</accession>
<sequence length="189" mass="20573">MYAFKCRNDKEHDPWSAVTPCLRRWSGGTPVLSSGPAEVRHQVVVRCNTGPLAVVRRNSGVRRWSGGTPASGGGPTELRRQVVVQRKSDVKWWSGGTTASGGDPVKLWRQWLRSSSVTDLQPRGEEWEAATCGGSMSWIARRRGGLSRHGQRDGGAIAYGGRPWRRRGNPAASCGTIDHAIDSPGYVVP</sequence>
<gene>
    <name evidence="1" type="ORF">M5K25_006310</name>
</gene>
<evidence type="ECO:0000313" key="2">
    <source>
        <dbReference type="Proteomes" id="UP001552299"/>
    </source>
</evidence>
<proteinExistence type="predicted"/>
<dbReference type="Proteomes" id="UP001552299">
    <property type="component" value="Unassembled WGS sequence"/>
</dbReference>
<name>A0ABD0VBA9_DENTH</name>
<protein>
    <submittedName>
        <fullName evidence="1">Uncharacterized protein</fullName>
    </submittedName>
</protein>